<accession>A0ABD0U5D8</accession>
<sequence length="175" mass="19951">MGFLEIVDRYEIYEDYFPILFYYAEVNNIIILCLFFFWRKKNSLSCKSSCGHSRHLGSLCYLRRIFFYLILETISIPAATSMESSNPVVENGGDTSYEKLESMATWVGTSISSAFFASLERFSCINLSTSDLDEEIEEEAKDLPLVHSSQNSSDYRSDKPSFATNFASEWAPPSN</sequence>
<keyword evidence="2" id="KW-0472">Membrane</keyword>
<dbReference type="EMBL" id="JANQDX010000017">
    <property type="protein sequence ID" value="KAL0907518.1"/>
    <property type="molecule type" value="Genomic_DNA"/>
</dbReference>
<keyword evidence="2" id="KW-0812">Transmembrane</keyword>
<dbReference type="Proteomes" id="UP001552299">
    <property type="component" value="Unassembled WGS sequence"/>
</dbReference>
<gene>
    <name evidence="3" type="ORF">M5K25_021933</name>
</gene>
<dbReference type="PANTHER" id="PTHR34061:SF11">
    <property type="entry name" value="PROTEIN, PUTATIVE-RELATED"/>
    <property type="match status" value="1"/>
</dbReference>
<protein>
    <submittedName>
        <fullName evidence="3">Uncharacterized protein</fullName>
    </submittedName>
</protein>
<evidence type="ECO:0000256" key="1">
    <source>
        <dbReference type="SAM" id="MobiDB-lite"/>
    </source>
</evidence>
<dbReference type="PANTHER" id="PTHR34061">
    <property type="entry name" value="PROTEIN, PUTATIVE-RELATED"/>
    <property type="match status" value="1"/>
</dbReference>
<reference evidence="3 4" key="1">
    <citation type="journal article" date="2024" name="Plant Biotechnol. J.">
        <title>Dendrobium thyrsiflorum genome and its molecular insights into genes involved in important horticultural traits.</title>
        <authorList>
            <person name="Chen B."/>
            <person name="Wang J.Y."/>
            <person name="Zheng P.J."/>
            <person name="Li K.L."/>
            <person name="Liang Y.M."/>
            <person name="Chen X.F."/>
            <person name="Zhang C."/>
            <person name="Zhao X."/>
            <person name="He X."/>
            <person name="Zhang G.Q."/>
            <person name="Liu Z.J."/>
            <person name="Xu Q."/>
        </authorList>
    </citation>
    <scope>NUCLEOTIDE SEQUENCE [LARGE SCALE GENOMIC DNA]</scope>
    <source>
        <strain evidence="3">GZMU011</strain>
    </source>
</reference>
<keyword evidence="4" id="KW-1185">Reference proteome</keyword>
<feature type="transmembrane region" description="Helical" evidence="2">
    <location>
        <begin position="20"/>
        <end position="38"/>
    </location>
</feature>
<evidence type="ECO:0000256" key="2">
    <source>
        <dbReference type="SAM" id="Phobius"/>
    </source>
</evidence>
<keyword evidence="2" id="KW-1133">Transmembrane helix</keyword>
<proteinExistence type="predicted"/>
<dbReference type="AlphaFoldDB" id="A0ABD0U5D8"/>
<organism evidence="3 4">
    <name type="scientific">Dendrobium thyrsiflorum</name>
    <name type="common">Pinecone-like raceme dendrobium</name>
    <name type="synonym">Orchid</name>
    <dbReference type="NCBI Taxonomy" id="117978"/>
    <lineage>
        <taxon>Eukaryota</taxon>
        <taxon>Viridiplantae</taxon>
        <taxon>Streptophyta</taxon>
        <taxon>Embryophyta</taxon>
        <taxon>Tracheophyta</taxon>
        <taxon>Spermatophyta</taxon>
        <taxon>Magnoliopsida</taxon>
        <taxon>Liliopsida</taxon>
        <taxon>Asparagales</taxon>
        <taxon>Orchidaceae</taxon>
        <taxon>Epidendroideae</taxon>
        <taxon>Malaxideae</taxon>
        <taxon>Dendrobiinae</taxon>
        <taxon>Dendrobium</taxon>
    </lineage>
</organism>
<evidence type="ECO:0000313" key="3">
    <source>
        <dbReference type="EMBL" id="KAL0907518.1"/>
    </source>
</evidence>
<name>A0ABD0U5D8_DENTH</name>
<feature type="region of interest" description="Disordered" evidence="1">
    <location>
        <begin position="141"/>
        <end position="175"/>
    </location>
</feature>
<evidence type="ECO:0000313" key="4">
    <source>
        <dbReference type="Proteomes" id="UP001552299"/>
    </source>
</evidence>
<comment type="caution">
    <text evidence="3">The sequence shown here is derived from an EMBL/GenBank/DDBJ whole genome shotgun (WGS) entry which is preliminary data.</text>
</comment>